<dbReference type="EMBL" id="CM010717">
    <property type="protein sequence ID" value="RZC54235.1"/>
    <property type="molecule type" value="Genomic_DNA"/>
</dbReference>
<protein>
    <submittedName>
        <fullName evidence="3">Uncharacterized protein</fullName>
    </submittedName>
</protein>
<feature type="transmembrane region" description="Helical" evidence="2">
    <location>
        <begin position="12"/>
        <end position="34"/>
    </location>
</feature>
<evidence type="ECO:0000313" key="4">
    <source>
        <dbReference type="Proteomes" id="UP000316621"/>
    </source>
</evidence>
<keyword evidence="4" id="KW-1185">Reference proteome</keyword>
<name>A0A4Y7J3K9_PAPSO</name>
<organism evidence="3 4">
    <name type="scientific">Papaver somniferum</name>
    <name type="common">Opium poppy</name>
    <dbReference type="NCBI Taxonomy" id="3469"/>
    <lineage>
        <taxon>Eukaryota</taxon>
        <taxon>Viridiplantae</taxon>
        <taxon>Streptophyta</taxon>
        <taxon>Embryophyta</taxon>
        <taxon>Tracheophyta</taxon>
        <taxon>Spermatophyta</taxon>
        <taxon>Magnoliopsida</taxon>
        <taxon>Ranunculales</taxon>
        <taxon>Papaveraceae</taxon>
        <taxon>Papaveroideae</taxon>
        <taxon>Papaver</taxon>
    </lineage>
</organism>
<dbReference type="Proteomes" id="UP000316621">
    <property type="component" value="Chromosome 3"/>
</dbReference>
<evidence type="ECO:0000313" key="3">
    <source>
        <dbReference type="EMBL" id="RZC54235.1"/>
    </source>
</evidence>
<keyword evidence="2" id="KW-1133">Transmembrane helix</keyword>
<feature type="region of interest" description="Disordered" evidence="1">
    <location>
        <begin position="75"/>
        <end position="106"/>
    </location>
</feature>
<sequence>MAAWRAMGAMDYGVALYSGAIGTALSVYLMNLCINLRAGLGLALWAMNREKVIAAEVAVRLEAARLEAAREEAAREAAVREETAREEAAREEAAREEAAREETGEV</sequence>
<evidence type="ECO:0000256" key="1">
    <source>
        <dbReference type="SAM" id="MobiDB-lite"/>
    </source>
</evidence>
<proteinExistence type="predicted"/>
<evidence type="ECO:0000256" key="2">
    <source>
        <dbReference type="SAM" id="Phobius"/>
    </source>
</evidence>
<keyword evidence="2" id="KW-0472">Membrane</keyword>
<dbReference type="Gramene" id="RZC54235">
    <property type="protein sequence ID" value="RZC54235"/>
    <property type="gene ID" value="C5167_013089"/>
</dbReference>
<accession>A0A4Y7J3K9</accession>
<dbReference type="AlphaFoldDB" id="A0A4Y7J3K9"/>
<reference evidence="3 4" key="1">
    <citation type="journal article" date="2018" name="Science">
        <title>The opium poppy genome and morphinan production.</title>
        <authorList>
            <person name="Guo L."/>
            <person name="Winzer T."/>
            <person name="Yang X."/>
            <person name="Li Y."/>
            <person name="Ning Z."/>
            <person name="He Z."/>
            <person name="Teodor R."/>
            <person name="Lu Y."/>
            <person name="Bowser T.A."/>
            <person name="Graham I.A."/>
            <person name="Ye K."/>
        </authorList>
    </citation>
    <scope>NUCLEOTIDE SEQUENCE [LARGE SCALE GENOMIC DNA]</scope>
    <source>
        <strain evidence="4">cv. HN1</strain>
        <tissue evidence="3">Leaves</tissue>
    </source>
</reference>
<gene>
    <name evidence="3" type="ORF">C5167_013089</name>
</gene>
<keyword evidence="2" id="KW-0812">Transmembrane</keyword>